<dbReference type="EMBL" id="BMUT01000001">
    <property type="protein sequence ID" value="GGX64112.1"/>
    <property type="molecule type" value="Genomic_DNA"/>
</dbReference>
<feature type="domain" description="vWA-MoxR associated protein middle region 0" evidence="1">
    <location>
        <begin position="107"/>
        <end position="206"/>
    </location>
</feature>
<feature type="domain" description="vWA-MoxR associated protein C-terminal" evidence="3">
    <location>
        <begin position="235"/>
        <end position="471"/>
    </location>
</feature>
<dbReference type="InterPro" id="IPR045431">
    <property type="entry name" value="EAD2"/>
</dbReference>
<dbReference type="InterPro" id="IPR045555">
    <property type="entry name" value="VMAP-M0"/>
</dbReference>
<protein>
    <submittedName>
        <fullName evidence="4">Uncharacterized protein</fullName>
    </submittedName>
</protein>
<sequence>MHDRTPPVHVAVLSSAVTLLSELEFASDPDQRVWFAELVSDGLAKPVECLRKTIRSDLLGIARGALSQPRGVDALTSAVRLLCGDAAADDLLRALSPPVLPAGLFEEHTEAQVREVLRKLTEAESRRLRDLTARWTGLDLPADLAAPALFDELLDHAAQPDGVPPAVVLLECAAQVNGQLAQRLRPACEDWAGSQGGAAALAARRAEMAEGRSDPSVPKCLVVMVEPAGDGTGEIHVRHWINDVAGVWAPRQGDCVTVAPHQLHRAVGQALARGDALWAQTPESDHEIPAYVEFILPFHLLNLDMAALDVAEGGASPLPLGLAYGVHLRSLERMRNASSRQMRLWRERWKVAHSGDIAQRLIWRQQDSGRADWLAGLRADGRIAVVELRGAAVEGQALPALREAVYEGIGVAIWDRRESWPAETGATVRQLLSHAVRRLPYQVYRERIAAAADADGAGQLGRHIAVLWDDPYRLVDRDAVHDHEDEEVPA</sequence>
<evidence type="ECO:0000259" key="3">
    <source>
        <dbReference type="Pfam" id="PF20028"/>
    </source>
</evidence>
<evidence type="ECO:0000259" key="2">
    <source>
        <dbReference type="Pfam" id="PF19956"/>
    </source>
</evidence>
<dbReference type="Pfam" id="PF19916">
    <property type="entry name" value="VMAP-M0"/>
    <property type="match status" value="1"/>
</dbReference>
<evidence type="ECO:0000313" key="4">
    <source>
        <dbReference type="EMBL" id="GGX64112.1"/>
    </source>
</evidence>
<dbReference type="RefSeq" id="WP_190019970.1">
    <property type="nucleotide sequence ID" value="NZ_BMUT01000001.1"/>
</dbReference>
<gene>
    <name evidence="4" type="ORF">GCM10010324_06170</name>
</gene>
<organism evidence="4 5">
    <name type="scientific">Streptomyces hiroshimensis</name>
    <dbReference type="NCBI Taxonomy" id="66424"/>
    <lineage>
        <taxon>Bacteria</taxon>
        <taxon>Bacillati</taxon>
        <taxon>Actinomycetota</taxon>
        <taxon>Actinomycetes</taxon>
        <taxon>Kitasatosporales</taxon>
        <taxon>Streptomycetaceae</taxon>
        <taxon>Streptomyces</taxon>
    </lineage>
</organism>
<dbReference type="Pfam" id="PF20028">
    <property type="entry name" value="VMAP-C"/>
    <property type="match status" value="1"/>
</dbReference>
<name>A0ABQ2Y4D9_9ACTN</name>
<accession>A0ABQ2Y4D9</accession>
<evidence type="ECO:0000259" key="1">
    <source>
        <dbReference type="Pfam" id="PF19916"/>
    </source>
</evidence>
<dbReference type="Pfam" id="PF19956">
    <property type="entry name" value="EAD2"/>
    <property type="match status" value="1"/>
</dbReference>
<dbReference type="Proteomes" id="UP000659223">
    <property type="component" value="Unassembled WGS sequence"/>
</dbReference>
<feature type="domain" description="Effector-associated" evidence="2">
    <location>
        <begin position="17"/>
        <end position="95"/>
    </location>
</feature>
<proteinExistence type="predicted"/>
<evidence type="ECO:0000313" key="5">
    <source>
        <dbReference type="Proteomes" id="UP000659223"/>
    </source>
</evidence>
<reference evidence="5" key="1">
    <citation type="journal article" date="2019" name="Int. J. Syst. Evol. Microbiol.">
        <title>The Global Catalogue of Microorganisms (GCM) 10K type strain sequencing project: providing services to taxonomists for standard genome sequencing and annotation.</title>
        <authorList>
            <consortium name="The Broad Institute Genomics Platform"/>
            <consortium name="The Broad Institute Genome Sequencing Center for Infectious Disease"/>
            <person name="Wu L."/>
            <person name="Ma J."/>
        </authorList>
    </citation>
    <scope>NUCLEOTIDE SEQUENCE [LARGE SCALE GENOMIC DNA]</scope>
    <source>
        <strain evidence="5">JCM 4586</strain>
    </source>
</reference>
<keyword evidence="5" id="KW-1185">Reference proteome</keyword>
<dbReference type="InterPro" id="IPR045450">
    <property type="entry name" value="VMAP_C"/>
</dbReference>
<comment type="caution">
    <text evidence="4">The sequence shown here is derived from an EMBL/GenBank/DDBJ whole genome shotgun (WGS) entry which is preliminary data.</text>
</comment>